<dbReference type="GO" id="GO:0005524">
    <property type="term" value="F:ATP binding"/>
    <property type="evidence" value="ECO:0007669"/>
    <property type="project" value="UniProtKB-UniRule"/>
</dbReference>
<feature type="compositionally biased region" description="Polar residues" evidence="12">
    <location>
        <begin position="1"/>
        <end position="11"/>
    </location>
</feature>
<feature type="binding site" evidence="11">
    <location>
        <position position="81"/>
    </location>
    <ligand>
        <name>substrate</name>
    </ligand>
</feature>
<dbReference type="CDD" id="cd00464">
    <property type="entry name" value="SK"/>
    <property type="match status" value="1"/>
</dbReference>
<keyword evidence="11" id="KW-0460">Magnesium</keyword>
<feature type="binding site" evidence="11">
    <location>
        <position position="103"/>
    </location>
    <ligand>
        <name>substrate</name>
    </ligand>
</feature>
<keyword evidence="4 11" id="KW-0028">Amino-acid biosynthesis</keyword>
<dbReference type="InterPro" id="IPR031322">
    <property type="entry name" value="Shikimate/glucono_kinase"/>
</dbReference>
<protein>
    <recommendedName>
        <fullName evidence="3 11">Shikimate kinase</fullName>
        <shortName evidence="11">SK</shortName>
        <ecNumber evidence="3 11">2.7.1.71</ecNumber>
    </recommendedName>
</protein>
<dbReference type="GO" id="GO:0004765">
    <property type="term" value="F:shikimate kinase activity"/>
    <property type="evidence" value="ECO:0007669"/>
    <property type="project" value="UniProtKB-UniRule"/>
</dbReference>
<comment type="caution">
    <text evidence="11">Lacks conserved residue(s) required for the propagation of feature annotation.</text>
</comment>
<evidence type="ECO:0000256" key="12">
    <source>
        <dbReference type="SAM" id="MobiDB-lite"/>
    </source>
</evidence>
<dbReference type="PANTHER" id="PTHR21087:SF16">
    <property type="entry name" value="SHIKIMATE KINASE 1, CHLOROPLASTIC"/>
    <property type="match status" value="1"/>
</dbReference>
<dbReference type="InterPro" id="IPR000623">
    <property type="entry name" value="Shikimate_kinase/TSH1"/>
</dbReference>
<gene>
    <name evidence="11" type="primary">aroK</name>
    <name evidence="13" type="ORF">G3M56_000300</name>
</gene>
<keyword evidence="14" id="KW-1185">Reference proteome</keyword>
<evidence type="ECO:0000256" key="5">
    <source>
        <dbReference type="ARBA" id="ARBA00022679"/>
    </source>
</evidence>
<dbReference type="Gene3D" id="3.40.50.300">
    <property type="entry name" value="P-loop containing nucleotide triphosphate hydrolases"/>
    <property type="match status" value="1"/>
</dbReference>
<dbReference type="InterPro" id="IPR023000">
    <property type="entry name" value="Shikimate_kinase_CS"/>
</dbReference>
<evidence type="ECO:0000256" key="7">
    <source>
        <dbReference type="ARBA" id="ARBA00022777"/>
    </source>
</evidence>
<dbReference type="EMBL" id="CP066776">
    <property type="protein sequence ID" value="QQL45063.1"/>
    <property type="molecule type" value="Genomic_DNA"/>
</dbReference>
<reference evidence="13 14" key="1">
    <citation type="submission" date="2020-12" db="EMBL/GenBank/DDBJ databases">
        <title>Sulforoseuscoccus oceanibium gen. nov., sp. nov., a representative of the phylum Verrucomicrobia with special cytoplasmic membrane, and proposal of Sulforoseuscoccusaceae fam. nov.</title>
        <authorList>
            <person name="Xi F."/>
        </authorList>
    </citation>
    <scope>NUCLEOTIDE SEQUENCE [LARGE SCALE GENOMIC DNA]</scope>
    <source>
        <strain evidence="13 14">T37</strain>
    </source>
</reference>
<dbReference type="GO" id="GO:0005829">
    <property type="term" value="C:cytosol"/>
    <property type="evidence" value="ECO:0007669"/>
    <property type="project" value="TreeGrafter"/>
</dbReference>
<sequence>MPPSTDDSTASAPDGSGDTVASPRPLNIVLVGFMATGKTTIGRILSKKLGFQFVDCDHEIEKQQGMKITEIFKTQGEEAFRQMETDFLQSLASQSKLIISTGGGVVGRQPNREILPTLGYVVWLHTKKQVIFDRVMSNSNRPLVQTEDPMGTIKALLKVRKPLYKEVADIQIKTHKLTFDETAEGIIDTACYFFSKQQAECNPICEVSQGGGKGE</sequence>
<evidence type="ECO:0000256" key="11">
    <source>
        <dbReference type="HAMAP-Rule" id="MF_00109"/>
    </source>
</evidence>
<comment type="subcellular location">
    <subcellularLocation>
        <location evidence="11">Cytoplasm</location>
    </subcellularLocation>
</comment>
<dbReference type="GO" id="GO:0009073">
    <property type="term" value="P:aromatic amino acid family biosynthetic process"/>
    <property type="evidence" value="ECO:0007669"/>
    <property type="project" value="UniProtKB-KW"/>
</dbReference>
<comment type="subunit">
    <text evidence="11">Monomer.</text>
</comment>
<comment type="cofactor">
    <cofactor evidence="11">
        <name>Mg(2+)</name>
        <dbReference type="ChEBI" id="CHEBI:18420"/>
    </cofactor>
    <text evidence="11">Binds 1 Mg(2+) ion per subunit.</text>
</comment>
<evidence type="ECO:0000256" key="10">
    <source>
        <dbReference type="ARBA" id="ARBA00048567"/>
    </source>
</evidence>
<dbReference type="AlphaFoldDB" id="A0A7T7F1K4"/>
<organism evidence="13 14">
    <name type="scientific">Sulfuriroseicoccus oceanibius</name>
    <dbReference type="NCBI Taxonomy" id="2707525"/>
    <lineage>
        <taxon>Bacteria</taxon>
        <taxon>Pseudomonadati</taxon>
        <taxon>Verrucomicrobiota</taxon>
        <taxon>Verrucomicrobiia</taxon>
        <taxon>Verrucomicrobiales</taxon>
        <taxon>Verrucomicrobiaceae</taxon>
        <taxon>Sulfuriroseicoccus</taxon>
    </lineage>
</organism>
<dbReference type="GO" id="GO:0008652">
    <property type="term" value="P:amino acid biosynthetic process"/>
    <property type="evidence" value="ECO:0007669"/>
    <property type="project" value="UniProtKB-KW"/>
</dbReference>
<dbReference type="GO" id="GO:0000287">
    <property type="term" value="F:magnesium ion binding"/>
    <property type="evidence" value="ECO:0007669"/>
    <property type="project" value="UniProtKB-UniRule"/>
</dbReference>
<evidence type="ECO:0000256" key="2">
    <source>
        <dbReference type="ARBA" id="ARBA00006997"/>
    </source>
</evidence>
<dbReference type="PRINTS" id="PR01100">
    <property type="entry name" value="SHIKIMTKNASE"/>
</dbReference>
<evidence type="ECO:0000256" key="8">
    <source>
        <dbReference type="ARBA" id="ARBA00022840"/>
    </source>
</evidence>
<feature type="binding site" evidence="11">
    <location>
        <position position="57"/>
    </location>
    <ligand>
        <name>substrate</name>
    </ligand>
</feature>
<comment type="function">
    <text evidence="11">Catalyzes the specific phosphorylation of the 3-hydroxyl group of shikimic acid using ATP as a cosubstrate.</text>
</comment>
<dbReference type="SUPFAM" id="SSF52540">
    <property type="entry name" value="P-loop containing nucleoside triphosphate hydrolases"/>
    <property type="match status" value="1"/>
</dbReference>
<evidence type="ECO:0000256" key="4">
    <source>
        <dbReference type="ARBA" id="ARBA00022605"/>
    </source>
</evidence>
<feature type="region of interest" description="Disordered" evidence="12">
    <location>
        <begin position="1"/>
        <end position="20"/>
    </location>
</feature>
<dbReference type="RefSeq" id="WP_235203495.1">
    <property type="nucleotide sequence ID" value="NZ_CP066776.1"/>
</dbReference>
<evidence type="ECO:0000256" key="1">
    <source>
        <dbReference type="ARBA" id="ARBA00004842"/>
    </source>
</evidence>
<comment type="catalytic activity">
    <reaction evidence="10 11">
        <text>shikimate + ATP = 3-phosphoshikimate + ADP + H(+)</text>
        <dbReference type="Rhea" id="RHEA:13121"/>
        <dbReference type="ChEBI" id="CHEBI:15378"/>
        <dbReference type="ChEBI" id="CHEBI:30616"/>
        <dbReference type="ChEBI" id="CHEBI:36208"/>
        <dbReference type="ChEBI" id="CHEBI:145989"/>
        <dbReference type="ChEBI" id="CHEBI:456216"/>
        <dbReference type="EC" id="2.7.1.71"/>
    </reaction>
</comment>
<dbReference type="Pfam" id="PF01202">
    <property type="entry name" value="SKI"/>
    <property type="match status" value="1"/>
</dbReference>
<dbReference type="EC" id="2.7.1.71" evidence="3 11"/>
<keyword evidence="5 11" id="KW-0808">Transferase</keyword>
<feature type="binding site" evidence="11">
    <location>
        <begin position="35"/>
        <end position="40"/>
    </location>
    <ligand>
        <name>ATP</name>
        <dbReference type="ChEBI" id="CHEBI:30616"/>
    </ligand>
</feature>
<keyword evidence="8 11" id="KW-0067">ATP-binding</keyword>
<evidence type="ECO:0000256" key="6">
    <source>
        <dbReference type="ARBA" id="ARBA00022741"/>
    </source>
</evidence>
<comment type="pathway">
    <text evidence="1 11">Metabolic intermediate biosynthesis; chorismate biosynthesis; chorismate from D-erythrose 4-phosphate and phosphoenolpyruvate: step 5/7.</text>
</comment>
<evidence type="ECO:0000313" key="13">
    <source>
        <dbReference type="EMBL" id="QQL45063.1"/>
    </source>
</evidence>
<feature type="binding site" evidence="11">
    <location>
        <position position="39"/>
    </location>
    <ligand>
        <name>Mg(2+)</name>
        <dbReference type="ChEBI" id="CHEBI:18420"/>
    </ligand>
</feature>
<accession>A0A7T7F1K4</accession>
<comment type="similarity">
    <text evidence="2 11">Belongs to the shikimate kinase family.</text>
</comment>
<dbReference type="GO" id="GO:0009423">
    <property type="term" value="P:chorismate biosynthetic process"/>
    <property type="evidence" value="ECO:0007669"/>
    <property type="project" value="UniProtKB-UniRule"/>
</dbReference>
<keyword evidence="7 11" id="KW-0418">Kinase</keyword>
<dbReference type="PROSITE" id="PS01128">
    <property type="entry name" value="SHIKIMATE_KINASE"/>
    <property type="match status" value="1"/>
</dbReference>
<dbReference type="Proteomes" id="UP000475117">
    <property type="component" value="Chromosome"/>
</dbReference>
<proteinExistence type="inferred from homology"/>
<dbReference type="HAMAP" id="MF_00109">
    <property type="entry name" value="Shikimate_kinase"/>
    <property type="match status" value="1"/>
</dbReference>
<name>A0A7T7F1K4_9BACT</name>
<evidence type="ECO:0000256" key="9">
    <source>
        <dbReference type="ARBA" id="ARBA00023141"/>
    </source>
</evidence>
<keyword evidence="6 11" id="KW-0547">Nucleotide-binding</keyword>
<evidence type="ECO:0000313" key="14">
    <source>
        <dbReference type="Proteomes" id="UP000475117"/>
    </source>
</evidence>
<dbReference type="KEGG" id="soa:G3M56_000300"/>
<dbReference type="InterPro" id="IPR027417">
    <property type="entry name" value="P-loop_NTPase"/>
</dbReference>
<keyword evidence="9 11" id="KW-0057">Aromatic amino acid biosynthesis</keyword>
<keyword evidence="11" id="KW-0963">Cytoplasm</keyword>
<keyword evidence="11" id="KW-0479">Metal-binding</keyword>
<dbReference type="PANTHER" id="PTHR21087">
    <property type="entry name" value="SHIKIMATE KINASE"/>
    <property type="match status" value="1"/>
</dbReference>
<feature type="binding site" evidence="11">
    <location>
        <position position="141"/>
    </location>
    <ligand>
        <name>ATP</name>
        <dbReference type="ChEBI" id="CHEBI:30616"/>
    </ligand>
</feature>
<feature type="binding site" evidence="11">
    <location>
        <position position="160"/>
    </location>
    <ligand>
        <name>substrate</name>
    </ligand>
</feature>
<dbReference type="UniPathway" id="UPA00053">
    <property type="reaction ID" value="UER00088"/>
</dbReference>
<evidence type="ECO:0000256" key="3">
    <source>
        <dbReference type="ARBA" id="ARBA00012154"/>
    </source>
</evidence>